<reference evidence="11" key="1">
    <citation type="submission" date="2020-02" db="EMBL/GenBank/DDBJ databases">
        <authorList>
            <person name="Meier V. D."/>
        </authorList>
    </citation>
    <scope>NUCLEOTIDE SEQUENCE</scope>
    <source>
        <strain evidence="11">AVDCRST_MAG19</strain>
    </source>
</reference>
<evidence type="ECO:0000256" key="5">
    <source>
        <dbReference type="ARBA" id="ARBA00023136"/>
    </source>
</evidence>
<keyword evidence="6" id="KW-0865">Zymogen</keyword>
<proteinExistence type="predicted"/>
<evidence type="ECO:0000256" key="1">
    <source>
        <dbReference type="ARBA" id="ARBA00022475"/>
    </source>
</evidence>
<keyword evidence="4" id="KW-0443">Lipid metabolism</keyword>
<evidence type="ECO:0000256" key="8">
    <source>
        <dbReference type="ARBA" id="ARBA00023239"/>
    </source>
</evidence>
<evidence type="ECO:0000256" key="2">
    <source>
        <dbReference type="ARBA" id="ARBA00022516"/>
    </source>
</evidence>
<organism evidence="11">
    <name type="scientific">uncultured Thermomicrobiales bacterium</name>
    <dbReference type="NCBI Taxonomy" id="1645740"/>
    <lineage>
        <taxon>Bacteria</taxon>
        <taxon>Pseudomonadati</taxon>
        <taxon>Thermomicrobiota</taxon>
        <taxon>Thermomicrobia</taxon>
        <taxon>Thermomicrobiales</taxon>
        <taxon>environmental samples</taxon>
    </lineage>
</organism>
<keyword evidence="10" id="KW-0670">Pyruvate</keyword>
<protein>
    <recommendedName>
        <fullName evidence="12">Phosphatidylserine decarboxylase</fullName>
    </recommendedName>
</protein>
<dbReference type="Pfam" id="PF02666">
    <property type="entry name" value="PS_Dcarbxylase"/>
    <property type="match status" value="1"/>
</dbReference>
<evidence type="ECO:0000256" key="7">
    <source>
        <dbReference type="ARBA" id="ARBA00023209"/>
    </source>
</evidence>
<dbReference type="GO" id="GO:0008654">
    <property type="term" value="P:phospholipid biosynthetic process"/>
    <property type="evidence" value="ECO:0007669"/>
    <property type="project" value="UniProtKB-KW"/>
</dbReference>
<evidence type="ECO:0008006" key="12">
    <source>
        <dbReference type="Google" id="ProtNLM"/>
    </source>
</evidence>
<keyword evidence="1" id="KW-1003">Cell membrane</keyword>
<dbReference type="EMBL" id="CADCWL010000005">
    <property type="protein sequence ID" value="CAA9543505.1"/>
    <property type="molecule type" value="Genomic_DNA"/>
</dbReference>
<dbReference type="InterPro" id="IPR033175">
    <property type="entry name" value="PSD-A"/>
</dbReference>
<evidence type="ECO:0000256" key="9">
    <source>
        <dbReference type="ARBA" id="ARBA00023264"/>
    </source>
</evidence>
<keyword evidence="9" id="KW-1208">Phospholipid metabolism</keyword>
<keyword evidence="8" id="KW-0456">Lyase</keyword>
<keyword evidence="5" id="KW-0472">Membrane</keyword>
<keyword evidence="3" id="KW-0210">Decarboxylase</keyword>
<name>A0A6J4UAZ8_9BACT</name>
<keyword evidence="2" id="KW-0444">Lipid biosynthesis</keyword>
<accession>A0A6J4UAZ8</accession>
<sequence length="221" mass="23469">MSEPRWRALAEGRPLLLAAGAVGMAAARAFPPATPLAVLAVGALALAFRDPERAVTRRPTIALAPADGRVIHVDRVWDAYWQSHLVEIAVFLALWDVHVQRIPLDGEVVAQERRAGAYRPAMSRLATHGNNQLATYVRTAAGPCVVTQISGLLARRIVTWAPPGTRLSQGERLGMIKFGSQVTVRLPATASVLVGVGDHVRAGVTPVADLEGEAATAFPAT</sequence>
<evidence type="ECO:0000256" key="4">
    <source>
        <dbReference type="ARBA" id="ARBA00023098"/>
    </source>
</evidence>
<dbReference type="PANTHER" id="PTHR35809:SF1">
    <property type="entry name" value="ARCHAETIDYLSERINE DECARBOXYLASE PROENZYME-RELATED"/>
    <property type="match status" value="1"/>
</dbReference>
<keyword evidence="7" id="KW-0594">Phospholipid biosynthesis</keyword>
<evidence type="ECO:0000313" key="11">
    <source>
        <dbReference type="EMBL" id="CAA9543505.1"/>
    </source>
</evidence>
<evidence type="ECO:0000256" key="6">
    <source>
        <dbReference type="ARBA" id="ARBA00023145"/>
    </source>
</evidence>
<evidence type="ECO:0000256" key="3">
    <source>
        <dbReference type="ARBA" id="ARBA00022793"/>
    </source>
</evidence>
<dbReference type="AlphaFoldDB" id="A0A6J4UAZ8"/>
<dbReference type="PANTHER" id="PTHR35809">
    <property type="entry name" value="ARCHAETIDYLSERINE DECARBOXYLASE PROENZYME-RELATED"/>
    <property type="match status" value="1"/>
</dbReference>
<dbReference type="InterPro" id="IPR003817">
    <property type="entry name" value="PS_Dcarbxylase"/>
</dbReference>
<evidence type="ECO:0000256" key="10">
    <source>
        <dbReference type="ARBA" id="ARBA00023317"/>
    </source>
</evidence>
<gene>
    <name evidence="11" type="ORF">AVDCRST_MAG19-112</name>
</gene>
<dbReference type="GO" id="GO:0004609">
    <property type="term" value="F:phosphatidylserine decarboxylase activity"/>
    <property type="evidence" value="ECO:0007669"/>
    <property type="project" value="InterPro"/>
</dbReference>